<accession>A0A5N6MPK2</accession>
<dbReference type="EMBL" id="SZYD01000015">
    <property type="protein sequence ID" value="KAD3642048.1"/>
    <property type="molecule type" value="Genomic_DNA"/>
</dbReference>
<comment type="caution">
    <text evidence="1">The sequence shown here is derived from an EMBL/GenBank/DDBJ whole genome shotgun (WGS) entry which is preliminary data.</text>
</comment>
<evidence type="ECO:0000313" key="2">
    <source>
        <dbReference type="Proteomes" id="UP000326396"/>
    </source>
</evidence>
<dbReference type="Proteomes" id="UP000326396">
    <property type="component" value="Linkage Group LG5"/>
</dbReference>
<gene>
    <name evidence="1" type="ORF">E3N88_31272</name>
</gene>
<evidence type="ECO:0000313" key="1">
    <source>
        <dbReference type="EMBL" id="KAD3642048.1"/>
    </source>
</evidence>
<proteinExistence type="predicted"/>
<sequence>MIHKTPPNIPSVLQIGLSKGRSVLQSITELTSSTQIKEERKAMVCILAYSHHMGVLFLGVYENVVGLSQSEYAFSHLPELPFKAYSTSPFEFPAPGFFDLSLSKEFFALRLLIRSLKSCYISQNQSNSISQALPKLLPQGEGQTEVCKYLIEELNLDVNTKED</sequence>
<reference evidence="1 2" key="1">
    <citation type="submission" date="2019-05" db="EMBL/GenBank/DDBJ databases">
        <title>Mikania micrantha, genome provides insights into the molecular mechanism of rapid growth.</title>
        <authorList>
            <person name="Liu B."/>
        </authorList>
    </citation>
    <scope>NUCLEOTIDE SEQUENCE [LARGE SCALE GENOMIC DNA]</scope>
    <source>
        <strain evidence="1">NLD-2019</strain>
        <tissue evidence="1">Leaf</tissue>
    </source>
</reference>
<dbReference type="AlphaFoldDB" id="A0A5N6MPK2"/>
<name>A0A5N6MPK2_9ASTR</name>
<keyword evidence="2" id="KW-1185">Reference proteome</keyword>
<protein>
    <submittedName>
        <fullName evidence="1">Uncharacterized protein</fullName>
    </submittedName>
</protein>
<organism evidence="1 2">
    <name type="scientific">Mikania micrantha</name>
    <name type="common">bitter vine</name>
    <dbReference type="NCBI Taxonomy" id="192012"/>
    <lineage>
        <taxon>Eukaryota</taxon>
        <taxon>Viridiplantae</taxon>
        <taxon>Streptophyta</taxon>
        <taxon>Embryophyta</taxon>
        <taxon>Tracheophyta</taxon>
        <taxon>Spermatophyta</taxon>
        <taxon>Magnoliopsida</taxon>
        <taxon>eudicotyledons</taxon>
        <taxon>Gunneridae</taxon>
        <taxon>Pentapetalae</taxon>
        <taxon>asterids</taxon>
        <taxon>campanulids</taxon>
        <taxon>Asterales</taxon>
        <taxon>Asteraceae</taxon>
        <taxon>Asteroideae</taxon>
        <taxon>Heliantheae alliance</taxon>
        <taxon>Eupatorieae</taxon>
        <taxon>Mikania</taxon>
    </lineage>
</organism>